<sequence length="141" mass="16088">SIQTLVDHVIGNIQSDGLKTPFEKTVLVGDRDRITLIFNSPGESTDPHWHLEFDEWWIVLAGKLAWATTEAPTHPTFDQGWEYSRDIVEQGQLIYVPRHFKHSITNVGDTPSCRMAIATPKAPHIWEKRWVGDDLDEFLPG</sequence>
<accession>A0A0F9HY93</accession>
<dbReference type="InterPro" id="IPR006045">
    <property type="entry name" value="Cupin_1"/>
</dbReference>
<dbReference type="Gene3D" id="2.60.120.10">
    <property type="entry name" value="Jelly Rolls"/>
    <property type="match status" value="1"/>
</dbReference>
<evidence type="ECO:0000259" key="1">
    <source>
        <dbReference type="Pfam" id="PF00190"/>
    </source>
</evidence>
<dbReference type="CDD" id="cd02208">
    <property type="entry name" value="cupin_RmlC-like"/>
    <property type="match status" value="1"/>
</dbReference>
<dbReference type="EMBL" id="LAZR01022949">
    <property type="protein sequence ID" value="KKL80127.1"/>
    <property type="molecule type" value="Genomic_DNA"/>
</dbReference>
<evidence type="ECO:0000313" key="2">
    <source>
        <dbReference type="EMBL" id="KKL80127.1"/>
    </source>
</evidence>
<proteinExistence type="predicted"/>
<protein>
    <recommendedName>
        <fullName evidence="1">Cupin type-1 domain-containing protein</fullName>
    </recommendedName>
</protein>
<feature type="non-terminal residue" evidence="2">
    <location>
        <position position="1"/>
    </location>
</feature>
<dbReference type="InterPro" id="IPR011051">
    <property type="entry name" value="RmlC_Cupin_sf"/>
</dbReference>
<dbReference type="Pfam" id="PF00190">
    <property type="entry name" value="Cupin_1"/>
    <property type="match status" value="1"/>
</dbReference>
<gene>
    <name evidence="2" type="ORF">LCGC14_2007900</name>
</gene>
<reference evidence="2" key="1">
    <citation type="journal article" date="2015" name="Nature">
        <title>Complex archaea that bridge the gap between prokaryotes and eukaryotes.</title>
        <authorList>
            <person name="Spang A."/>
            <person name="Saw J.H."/>
            <person name="Jorgensen S.L."/>
            <person name="Zaremba-Niedzwiedzka K."/>
            <person name="Martijn J."/>
            <person name="Lind A.E."/>
            <person name="van Eijk R."/>
            <person name="Schleper C."/>
            <person name="Guy L."/>
            <person name="Ettema T.J."/>
        </authorList>
    </citation>
    <scope>NUCLEOTIDE SEQUENCE</scope>
</reference>
<name>A0A0F9HY93_9ZZZZ</name>
<organism evidence="2">
    <name type="scientific">marine sediment metagenome</name>
    <dbReference type="NCBI Taxonomy" id="412755"/>
    <lineage>
        <taxon>unclassified sequences</taxon>
        <taxon>metagenomes</taxon>
        <taxon>ecological metagenomes</taxon>
    </lineage>
</organism>
<dbReference type="AlphaFoldDB" id="A0A0F9HY93"/>
<feature type="domain" description="Cupin type-1" evidence="1">
    <location>
        <begin position="44"/>
        <end position="124"/>
    </location>
</feature>
<comment type="caution">
    <text evidence="2">The sequence shown here is derived from an EMBL/GenBank/DDBJ whole genome shotgun (WGS) entry which is preliminary data.</text>
</comment>
<dbReference type="InterPro" id="IPR014710">
    <property type="entry name" value="RmlC-like_jellyroll"/>
</dbReference>
<dbReference type="SUPFAM" id="SSF51182">
    <property type="entry name" value="RmlC-like cupins"/>
    <property type="match status" value="1"/>
</dbReference>